<dbReference type="RefSeq" id="WP_330153031.1">
    <property type="nucleotide sequence ID" value="NZ_JAUZMZ010000091.1"/>
</dbReference>
<gene>
    <name evidence="2" type="ORF">Q8814_16175</name>
</gene>
<dbReference type="Proteomes" id="UP001331936">
    <property type="component" value="Unassembled WGS sequence"/>
</dbReference>
<proteinExistence type="predicted"/>
<sequence length="118" mass="12302">MGTKVATTAKGARSAAKPATKNGATKVATGVGKSYVSSSFSKNLVVGQGGEYKGLKIGAEFKTPKGRGVLVKGIVGYHGKPNRHLDITPELELKQKKLTVNATPNPNRRASAGTKLKK</sequence>
<organism evidence="2 3">
    <name type="scientific">Rhodococcus chondri</name>
    <dbReference type="NCBI Taxonomy" id="3065941"/>
    <lineage>
        <taxon>Bacteria</taxon>
        <taxon>Bacillati</taxon>
        <taxon>Actinomycetota</taxon>
        <taxon>Actinomycetes</taxon>
        <taxon>Mycobacteriales</taxon>
        <taxon>Nocardiaceae</taxon>
        <taxon>Rhodococcus</taxon>
    </lineage>
</organism>
<evidence type="ECO:0000256" key="1">
    <source>
        <dbReference type="SAM" id="MobiDB-lite"/>
    </source>
</evidence>
<dbReference type="EMBL" id="JAUZMZ010000091">
    <property type="protein sequence ID" value="MEE2033637.1"/>
    <property type="molecule type" value="Genomic_DNA"/>
</dbReference>
<feature type="region of interest" description="Disordered" evidence="1">
    <location>
        <begin position="1"/>
        <end position="23"/>
    </location>
</feature>
<accession>A0ABU7JV47</accession>
<evidence type="ECO:0000313" key="3">
    <source>
        <dbReference type="Proteomes" id="UP001331936"/>
    </source>
</evidence>
<keyword evidence="3" id="KW-1185">Reference proteome</keyword>
<evidence type="ECO:0000313" key="2">
    <source>
        <dbReference type="EMBL" id="MEE2033637.1"/>
    </source>
</evidence>
<comment type="caution">
    <text evidence="2">The sequence shown here is derived from an EMBL/GenBank/DDBJ whole genome shotgun (WGS) entry which is preliminary data.</text>
</comment>
<protein>
    <submittedName>
        <fullName evidence="2">Uncharacterized protein</fullName>
    </submittedName>
</protein>
<reference evidence="2 3" key="1">
    <citation type="submission" date="2023-08" db="EMBL/GenBank/DDBJ databases">
        <authorList>
            <person name="Girao M."/>
            <person name="Carvalho M.F."/>
        </authorList>
    </citation>
    <scope>NUCLEOTIDE SEQUENCE [LARGE SCALE GENOMIC DNA]</scope>
    <source>
        <strain evidence="2 3">CC-R104</strain>
    </source>
</reference>
<name>A0ABU7JV47_9NOCA</name>